<dbReference type="Proteomes" id="UP000008986">
    <property type="component" value="Segment"/>
</dbReference>
<evidence type="ECO:0000313" key="2">
    <source>
        <dbReference type="Proteomes" id="UP000008986"/>
    </source>
</evidence>
<organism evidence="1 2">
    <name type="scientific">Delftia phage PhiW-14</name>
    <name type="common">Deftia acidovorans bacteriophage phiW-14</name>
    <dbReference type="NCBI Taxonomy" id="665032"/>
    <lineage>
        <taxon>Viruses</taxon>
        <taxon>Duplodnaviria</taxon>
        <taxon>Heunggongvirae</taxon>
        <taxon>Uroviricota</taxon>
        <taxon>Caudoviricetes</taxon>
        <taxon>Ionavirus</taxon>
        <taxon>Ionavirus W14</taxon>
    </lineage>
</organism>
<dbReference type="KEGG" id="vg:8684141"/>
<accession>C9DGG4</accession>
<dbReference type="EMBL" id="GQ357915">
    <property type="protein sequence ID" value="ACV50215.1"/>
    <property type="molecule type" value="Genomic_DNA"/>
</dbReference>
<keyword evidence="2" id="KW-1185">Reference proteome</keyword>
<proteinExistence type="predicted"/>
<dbReference type="GeneID" id="8684141"/>
<protein>
    <submittedName>
        <fullName evidence="1">Uncharacterized protein</fullName>
    </submittedName>
</protein>
<reference evidence="2" key="1">
    <citation type="submission" date="2009-07" db="EMBL/GenBank/DDBJ databases">
        <authorList>
            <person name="Kropinski A.M."/>
            <person name="Villegas A."/>
            <person name="Lingohr E.J."/>
        </authorList>
    </citation>
    <scope>NUCLEOTIDE SEQUENCE [LARGE SCALE GENOMIC DNA]</scope>
</reference>
<dbReference type="RefSeq" id="YP_003359047.1">
    <property type="nucleotide sequence ID" value="NC_013697.1"/>
</dbReference>
<organismHost>
    <name type="scientific">Delftia acidovorans</name>
    <name type="common">Pseudomonas acidovorans</name>
    <name type="synonym">Comamonas acidovorans</name>
    <dbReference type="NCBI Taxonomy" id="80866"/>
</organismHost>
<gene>
    <name evidence="1" type="primary">193</name>
</gene>
<evidence type="ECO:0000313" key="1">
    <source>
        <dbReference type="EMBL" id="ACV50215.1"/>
    </source>
</evidence>
<name>C9DGG4_BPW14</name>
<sequence length="175" mass="20241">MNAQEMWDAIPTEKLREASRSLKRITQLMAQVRLYAKEPGVMKVDPLYRDVLTALHDEGLGTQDILFDVVLQLFDHNVWKQMAETGLLQGKGISDDPMPFRGEKVSSDCFYTVGNNDVDNKRDWYNAKWVAFPANGHETGKHTESFSYMIKNVAQWFWLRDLIDEQLYVHRMGAV</sequence>